<reference evidence="8" key="2">
    <citation type="submission" date="2021-01" db="EMBL/GenBank/DDBJ databases">
        <authorList>
            <person name="Schikora-Tamarit M.A."/>
        </authorList>
    </citation>
    <scope>NUCLEOTIDE SEQUENCE</scope>
    <source>
        <strain evidence="8">NCAIM Y.01608</strain>
    </source>
</reference>
<evidence type="ECO:0000256" key="3">
    <source>
        <dbReference type="ARBA" id="ARBA00022692"/>
    </source>
</evidence>
<evidence type="ECO:0000313" key="9">
    <source>
        <dbReference type="Proteomes" id="UP000788993"/>
    </source>
</evidence>
<feature type="transmembrane region" description="Helical" evidence="7">
    <location>
        <begin position="360"/>
        <end position="383"/>
    </location>
</feature>
<reference evidence="8" key="1">
    <citation type="journal article" date="2021" name="Open Biol.">
        <title>Shared evolutionary footprints suggest mitochondrial oxidative damage underlies multiple complex I losses in fungi.</title>
        <authorList>
            <person name="Schikora-Tamarit M.A."/>
            <person name="Marcet-Houben M."/>
            <person name="Nosek J."/>
            <person name="Gabaldon T."/>
        </authorList>
    </citation>
    <scope>NUCLEOTIDE SEQUENCE</scope>
    <source>
        <strain evidence="8">NCAIM Y.01608</strain>
    </source>
</reference>
<dbReference type="FunFam" id="1.20.1250.20:FF:000065">
    <property type="entry name" value="Putative MFS pantothenate transporter"/>
    <property type="match status" value="1"/>
</dbReference>
<evidence type="ECO:0000256" key="7">
    <source>
        <dbReference type="SAM" id="Phobius"/>
    </source>
</evidence>
<dbReference type="InterPro" id="IPR036259">
    <property type="entry name" value="MFS_trans_sf"/>
</dbReference>
<feature type="transmembrane region" description="Helical" evidence="7">
    <location>
        <begin position="429"/>
        <end position="451"/>
    </location>
</feature>
<feature type="transmembrane region" description="Helical" evidence="7">
    <location>
        <begin position="200"/>
        <end position="222"/>
    </location>
</feature>
<evidence type="ECO:0000256" key="6">
    <source>
        <dbReference type="ARBA" id="ARBA00037968"/>
    </source>
</evidence>
<feature type="transmembrane region" description="Helical" evidence="7">
    <location>
        <begin position="308"/>
        <end position="327"/>
    </location>
</feature>
<evidence type="ECO:0000313" key="8">
    <source>
        <dbReference type="EMBL" id="KAH3678658.1"/>
    </source>
</evidence>
<feature type="transmembrane region" description="Helical" evidence="7">
    <location>
        <begin position="395"/>
        <end position="417"/>
    </location>
</feature>
<feature type="transmembrane region" description="Helical" evidence="7">
    <location>
        <begin position="27"/>
        <end position="45"/>
    </location>
</feature>
<dbReference type="PANTHER" id="PTHR43791">
    <property type="entry name" value="PERMEASE-RELATED"/>
    <property type="match status" value="1"/>
</dbReference>
<dbReference type="AlphaFoldDB" id="A0A9P8PUI6"/>
<evidence type="ECO:0000256" key="2">
    <source>
        <dbReference type="ARBA" id="ARBA00022448"/>
    </source>
</evidence>
<dbReference type="GO" id="GO:0016020">
    <property type="term" value="C:membrane"/>
    <property type="evidence" value="ECO:0007669"/>
    <property type="project" value="UniProtKB-SubCell"/>
</dbReference>
<feature type="transmembrane region" description="Helical" evidence="7">
    <location>
        <begin position="132"/>
        <end position="157"/>
    </location>
</feature>
<feature type="transmembrane region" description="Helical" evidence="7">
    <location>
        <begin position="264"/>
        <end position="288"/>
    </location>
</feature>
<evidence type="ECO:0000256" key="5">
    <source>
        <dbReference type="ARBA" id="ARBA00023136"/>
    </source>
</evidence>
<feature type="transmembrane region" description="Helical" evidence="7">
    <location>
        <begin position="334"/>
        <end position="354"/>
    </location>
</feature>
<comment type="similarity">
    <text evidence="6">Belongs to the major facilitator superfamily. Allantoate permease family.</text>
</comment>
<evidence type="ECO:0000256" key="4">
    <source>
        <dbReference type="ARBA" id="ARBA00022989"/>
    </source>
</evidence>
<protein>
    <recommendedName>
        <fullName evidence="10">Major facilitator superfamily (MFS) profile domain-containing protein</fullName>
    </recommendedName>
</protein>
<dbReference type="PANTHER" id="PTHR43791:SF43">
    <property type="entry name" value="MAJOR FACILITATOR SUPERFAMILY (MFS) PROFILE DOMAIN-CONTAINING PROTEIN"/>
    <property type="match status" value="1"/>
</dbReference>
<keyword evidence="2" id="KW-0813">Transport</keyword>
<gene>
    <name evidence="8" type="ORF">OGATHE_000208</name>
</gene>
<dbReference type="GO" id="GO:0022857">
    <property type="term" value="F:transmembrane transporter activity"/>
    <property type="evidence" value="ECO:0007669"/>
    <property type="project" value="InterPro"/>
</dbReference>
<dbReference type="Pfam" id="PF07690">
    <property type="entry name" value="MFS_1"/>
    <property type="match status" value="1"/>
</dbReference>
<comment type="caution">
    <text evidence="8">The sequence shown here is derived from an EMBL/GenBank/DDBJ whole genome shotgun (WGS) entry which is preliminary data.</text>
</comment>
<name>A0A9P8PUI6_9ASCO</name>
<dbReference type="EMBL" id="JAEUBD010000014">
    <property type="protein sequence ID" value="KAH3678658.1"/>
    <property type="molecule type" value="Genomic_DNA"/>
</dbReference>
<keyword evidence="3 7" id="KW-0812">Transmembrane</keyword>
<dbReference type="SUPFAM" id="SSF103473">
    <property type="entry name" value="MFS general substrate transporter"/>
    <property type="match status" value="1"/>
</dbReference>
<evidence type="ECO:0008006" key="10">
    <source>
        <dbReference type="Google" id="ProtNLM"/>
    </source>
</evidence>
<comment type="subcellular location">
    <subcellularLocation>
        <location evidence="1">Membrane</location>
        <topology evidence="1">Multi-pass membrane protein</topology>
    </subcellularLocation>
</comment>
<evidence type="ECO:0000256" key="1">
    <source>
        <dbReference type="ARBA" id="ARBA00004141"/>
    </source>
</evidence>
<keyword evidence="5 7" id="KW-0472">Membrane</keyword>
<dbReference type="InterPro" id="IPR011701">
    <property type="entry name" value="MFS"/>
</dbReference>
<accession>A0A9P8PUI6</accession>
<sequence>MSVSASWHRHKVKLWDTLDKPPKERYMYFKIDFWILTYACVGYFLKTLDQTNLSNAYASGMKEDYHFHGNQYNMASSTLFNIGYIVGQIPSQMVLTKVRPSIWLPTMELLWGICCMCLAATSKSQAGVKQVYALRFLIGLFESTSYCGLIGLLGQWYTPSQLGKRAGIFQISSSLSNMFSGYLQSGLHSGMNGVHGLASYQWLFIFDGIITIPVAIYGYFAIPDAPHDSKSWWLRKDEKELVIANLDAVKRQPRKKLTLNSMKALFFTWPVWLFSTAFIFHVVAIKLYSYMNLWLKSEQYSVSHINTYPTAGYAVQIMCTIIMTWTSDIMGKRWPMIVVFCTVSVIGCIILTIWPTHNHVAMFVGWYLLFAETGCGVLYMSWINETMGHSAEQRFVCIGVVEALAFTFQAWLPLIIYNTTNAPYFGSGYPTALAFFAGEAVMGCAIAYLLYKEAQGFSWLLERRDNDFRRITKTQLAKENSDSEIVQTYEHADDKSSSM</sequence>
<organism evidence="8 9">
    <name type="scientific">Ogataea polymorpha</name>
    <dbReference type="NCBI Taxonomy" id="460523"/>
    <lineage>
        <taxon>Eukaryota</taxon>
        <taxon>Fungi</taxon>
        <taxon>Dikarya</taxon>
        <taxon>Ascomycota</taxon>
        <taxon>Saccharomycotina</taxon>
        <taxon>Pichiomycetes</taxon>
        <taxon>Pichiales</taxon>
        <taxon>Pichiaceae</taxon>
        <taxon>Ogataea</taxon>
    </lineage>
</organism>
<proteinExistence type="inferred from homology"/>
<dbReference type="Gene3D" id="1.20.1250.20">
    <property type="entry name" value="MFS general substrate transporter like domains"/>
    <property type="match status" value="2"/>
</dbReference>
<dbReference type="Proteomes" id="UP000788993">
    <property type="component" value="Unassembled WGS sequence"/>
</dbReference>
<keyword evidence="9" id="KW-1185">Reference proteome</keyword>
<keyword evidence="4 7" id="KW-1133">Transmembrane helix</keyword>